<evidence type="ECO:0000256" key="2">
    <source>
        <dbReference type="ARBA" id="ARBA00022980"/>
    </source>
</evidence>
<name>A0ABP1G2C0_9CHLO</name>
<evidence type="ECO:0000256" key="1">
    <source>
        <dbReference type="ARBA" id="ARBA00006227"/>
    </source>
</evidence>
<dbReference type="PROSITE" id="PS00783">
    <property type="entry name" value="RIBOSOMAL_L13"/>
    <property type="match status" value="1"/>
</dbReference>
<organism evidence="5 6">
    <name type="scientific">Coccomyxa viridis</name>
    <dbReference type="NCBI Taxonomy" id="1274662"/>
    <lineage>
        <taxon>Eukaryota</taxon>
        <taxon>Viridiplantae</taxon>
        <taxon>Chlorophyta</taxon>
        <taxon>core chlorophytes</taxon>
        <taxon>Trebouxiophyceae</taxon>
        <taxon>Trebouxiophyceae incertae sedis</taxon>
        <taxon>Coccomyxaceae</taxon>
        <taxon>Coccomyxa</taxon>
    </lineage>
</organism>
<dbReference type="CDD" id="cd00392">
    <property type="entry name" value="Ribosomal_L13"/>
    <property type="match status" value="1"/>
</dbReference>
<comment type="caution">
    <text evidence="5">The sequence shown here is derived from an EMBL/GenBank/DDBJ whole genome shotgun (WGS) entry which is preliminary data.</text>
</comment>
<gene>
    <name evidence="5" type="primary">g8242</name>
    <name evidence="5" type="ORF">VP750_LOCUS7085</name>
</gene>
<dbReference type="HAMAP" id="MF_01366">
    <property type="entry name" value="Ribosomal_uL13"/>
    <property type="match status" value="1"/>
</dbReference>
<dbReference type="InterPro" id="IPR005822">
    <property type="entry name" value="Ribosomal_uL13"/>
</dbReference>
<reference evidence="5 6" key="1">
    <citation type="submission" date="2024-06" db="EMBL/GenBank/DDBJ databases">
        <authorList>
            <person name="Kraege A."/>
            <person name="Thomma B."/>
        </authorList>
    </citation>
    <scope>NUCLEOTIDE SEQUENCE [LARGE SCALE GENOMIC DNA]</scope>
</reference>
<keyword evidence="3 4" id="KW-0687">Ribonucleoprotein</keyword>
<dbReference type="Proteomes" id="UP001497392">
    <property type="component" value="Unassembled WGS sequence"/>
</dbReference>
<keyword evidence="2 4" id="KW-0689">Ribosomal protein</keyword>
<dbReference type="SUPFAM" id="SSF52161">
    <property type="entry name" value="Ribosomal protein L13"/>
    <property type="match status" value="1"/>
</dbReference>
<evidence type="ECO:0000256" key="4">
    <source>
        <dbReference type="RuleBase" id="RU003877"/>
    </source>
</evidence>
<proteinExistence type="inferred from homology"/>
<dbReference type="PANTHER" id="PTHR11545">
    <property type="entry name" value="RIBOSOMAL PROTEIN L13"/>
    <property type="match status" value="1"/>
</dbReference>
<sequence>MSKLLKGINTAGLNFRLVDAKEQVVGRLASQLSRILQGKDKPTYAPERDQGDVVIVKNARHVEFTGKKWDQKLYRWHTGFPGGLKERPAKLEHAKDPTSVLRRAVYGMLPKNKLRKERARKLRIFPDEEHPFAQHPQLVPWEMAPHRRRVKEPLFELPEGFEPLNSTAYRKRFEHMLQPEAMAEVVKQSDAVIPAAEPAQSA</sequence>
<evidence type="ECO:0000256" key="3">
    <source>
        <dbReference type="ARBA" id="ARBA00023274"/>
    </source>
</evidence>
<comment type="similarity">
    <text evidence="1 4">Belongs to the universal ribosomal protein uL13 family.</text>
</comment>
<evidence type="ECO:0000313" key="5">
    <source>
        <dbReference type="EMBL" id="CAL5225426.1"/>
    </source>
</evidence>
<dbReference type="PANTHER" id="PTHR11545:SF2">
    <property type="entry name" value="LARGE RIBOSOMAL SUBUNIT PROTEIN UL13M"/>
    <property type="match status" value="1"/>
</dbReference>
<dbReference type="EMBL" id="CAXHTA020000012">
    <property type="protein sequence ID" value="CAL5225426.1"/>
    <property type="molecule type" value="Genomic_DNA"/>
</dbReference>
<dbReference type="Pfam" id="PF00572">
    <property type="entry name" value="Ribosomal_L13"/>
    <property type="match status" value="1"/>
</dbReference>
<accession>A0ABP1G2C0</accession>
<dbReference type="InterPro" id="IPR005823">
    <property type="entry name" value="Ribosomal_uL13_bac-type"/>
</dbReference>
<dbReference type="InterPro" id="IPR036899">
    <property type="entry name" value="Ribosomal_uL13_sf"/>
</dbReference>
<protein>
    <submittedName>
        <fullName evidence="5">G8242 protein</fullName>
    </submittedName>
</protein>
<dbReference type="NCBIfam" id="TIGR01066">
    <property type="entry name" value="rplM_bact"/>
    <property type="match status" value="1"/>
</dbReference>
<dbReference type="Gene3D" id="3.90.1180.10">
    <property type="entry name" value="Ribosomal protein L13"/>
    <property type="match status" value="1"/>
</dbReference>
<keyword evidence="6" id="KW-1185">Reference proteome</keyword>
<dbReference type="InterPro" id="IPR023563">
    <property type="entry name" value="Ribosomal_uL13_CS"/>
</dbReference>
<evidence type="ECO:0000313" key="6">
    <source>
        <dbReference type="Proteomes" id="UP001497392"/>
    </source>
</evidence>